<gene>
    <name evidence="2" type="ORF">J2792_003410</name>
</gene>
<evidence type="ECO:0000313" key="3">
    <source>
        <dbReference type="Proteomes" id="UP001184150"/>
    </source>
</evidence>
<comment type="caution">
    <text evidence="2">The sequence shown here is derived from an EMBL/GenBank/DDBJ whole genome shotgun (WGS) entry which is preliminary data.</text>
</comment>
<dbReference type="PANTHER" id="PTHR32309">
    <property type="entry name" value="TYROSINE-PROTEIN KINASE"/>
    <property type="match status" value="1"/>
</dbReference>
<dbReference type="InterPro" id="IPR050445">
    <property type="entry name" value="Bact_polysacc_biosynth/exp"/>
</dbReference>
<keyword evidence="1" id="KW-1133">Transmembrane helix</keyword>
<dbReference type="PANTHER" id="PTHR32309:SF13">
    <property type="entry name" value="FERRIC ENTEROBACTIN TRANSPORT PROTEIN FEPE"/>
    <property type="match status" value="1"/>
</dbReference>
<evidence type="ECO:0000313" key="2">
    <source>
        <dbReference type="EMBL" id="MDR6512525.1"/>
    </source>
</evidence>
<organism evidence="2 3">
    <name type="scientific">Novosphingobium capsulatum</name>
    <dbReference type="NCBI Taxonomy" id="13688"/>
    <lineage>
        <taxon>Bacteria</taxon>
        <taxon>Pseudomonadati</taxon>
        <taxon>Pseudomonadota</taxon>
        <taxon>Alphaproteobacteria</taxon>
        <taxon>Sphingomonadales</taxon>
        <taxon>Sphingomonadaceae</taxon>
        <taxon>Novosphingobium</taxon>
    </lineage>
</organism>
<keyword evidence="1" id="KW-0472">Membrane</keyword>
<dbReference type="RefSeq" id="WP_054130752.1">
    <property type="nucleotide sequence ID" value="NZ_JAVDRD010000010.1"/>
</dbReference>
<keyword evidence="1" id="KW-0812">Transmembrane</keyword>
<dbReference type="EMBL" id="JAVDRD010000010">
    <property type="protein sequence ID" value="MDR6512525.1"/>
    <property type="molecule type" value="Genomic_DNA"/>
</dbReference>
<feature type="transmembrane region" description="Helical" evidence="1">
    <location>
        <begin position="355"/>
        <end position="380"/>
    </location>
</feature>
<protein>
    <submittedName>
        <fullName evidence="2">Capsular polysaccharide transport system permease protein</fullName>
    </submittedName>
</protein>
<evidence type="ECO:0000256" key="1">
    <source>
        <dbReference type="SAM" id="Phobius"/>
    </source>
</evidence>
<reference evidence="2 3" key="1">
    <citation type="submission" date="2023-07" db="EMBL/GenBank/DDBJ databases">
        <title>Sorghum-associated microbial communities from plants grown in Nebraska, USA.</title>
        <authorList>
            <person name="Schachtman D."/>
        </authorList>
    </citation>
    <scope>NUCLEOTIDE SEQUENCE [LARGE SCALE GENOMIC DNA]</scope>
    <source>
        <strain evidence="2 3">DS1027</strain>
    </source>
</reference>
<name>A0ABU1MQA1_9SPHN</name>
<sequence length="386" mass="42612">MNAETTYPADAAASKQSSKAMSWAIKNRWFVLFVIIPTIFSAIYYGFIASDIYVSESRFVIKSPDEKRPQLSSLANLIQTTGLSAGQEQSNEILDFVRSRDALAALEKQASIRQRYARAGDALSRFPSLFSGTSFEYLYKYYTKMVDADLDTQTGTAVVKVKAFTPEDAYQINRTLLSLSEDMVNRLNARAQGRGIAEAERQVLIATNRAKQITVTLTQYRNRSALIDPSKQAVGVLEISNQMVAQRAALAAQLATMEQQTPRNPSIPALRDRVAAISAQIAQQNNRVVGGSGTIASKLGSYEDLLVEQKFADDSLTAANAALVQARADAQRQKFYLERVVEPNRPDEALLPHRLLSILTIAAVAFCLYFVGWMLVVGILEHSPEN</sequence>
<feature type="transmembrane region" description="Helical" evidence="1">
    <location>
        <begin position="29"/>
        <end position="48"/>
    </location>
</feature>
<proteinExistence type="predicted"/>
<dbReference type="Proteomes" id="UP001184150">
    <property type="component" value="Unassembled WGS sequence"/>
</dbReference>
<keyword evidence="3" id="KW-1185">Reference proteome</keyword>
<accession>A0ABU1MQA1</accession>